<dbReference type="SUPFAM" id="SSF47413">
    <property type="entry name" value="lambda repressor-like DNA-binding domains"/>
    <property type="match status" value="1"/>
</dbReference>
<sequence>MTVAEDTVARNRALQSQWYGEPLVDRFRRLLDRLGLSQASLASVLGLSAPMLSQLMSGQRAKISNPAVINRLLAVEELAADPGLDDLREGELEEMLRRIRAETATTTSGVRLAQNSASPIERSLAERLEDHLAAGEAMAEERAADEAVASSGGGGRGGGAGSGSRAGVVGGPVQVVMSPARTLQSLLRAVASASEIEAASALVENDFPELAELLRVYGNGRTSEAEAHFQRTMGRG</sequence>
<dbReference type="GO" id="GO:0003677">
    <property type="term" value="F:DNA binding"/>
    <property type="evidence" value="ECO:0007669"/>
    <property type="project" value="InterPro"/>
</dbReference>
<name>A0A939PKT3_9ACTN</name>
<keyword evidence="3" id="KW-1185">Reference proteome</keyword>
<dbReference type="RefSeq" id="WP_208262837.1">
    <property type="nucleotide sequence ID" value="NZ_JAGEOJ010000027.1"/>
</dbReference>
<feature type="compositionally biased region" description="Gly residues" evidence="1">
    <location>
        <begin position="151"/>
        <end position="165"/>
    </location>
</feature>
<dbReference type="InterPro" id="IPR010982">
    <property type="entry name" value="Lambda_DNA-bd_dom_sf"/>
</dbReference>
<protein>
    <submittedName>
        <fullName evidence="2">Helix-turn-helix transcriptional regulator</fullName>
    </submittedName>
</protein>
<dbReference type="Proteomes" id="UP000669179">
    <property type="component" value="Unassembled WGS sequence"/>
</dbReference>
<dbReference type="InterPro" id="IPR001387">
    <property type="entry name" value="Cro/C1-type_HTH"/>
</dbReference>
<dbReference type="CDD" id="cd00093">
    <property type="entry name" value="HTH_XRE"/>
    <property type="match status" value="1"/>
</dbReference>
<gene>
    <name evidence="2" type="ORF">J4573_46540</name>
</gene>
<comment type="caution">
    <text evidence="2">The sequence shown here is derived from an EMBL/GenBank/DDBJ whole genome shotgun (WGS) entry which is preliminary data.</text>
</comment>
<reference evidence="2" key="1">
    <citation type="submission" date="2021-03" db="EMBL/GenBank/DDBJ databases">
        <authorList>
            <person name="Kanchanasin P."/>
            <person name="Saeng-In P."/>
            <person name="Phongsopitanun W."/>
            <person name="Yuki M."/>
            <person name="Kudo T."/>
            <person name="Ohkuma M."/>
            <person name="Tanasupawat S."/>
        </authorList>
    </citation>
    <scope>NUCLEOTIDE SEQUENCE</scope>
    <source>
        <strain evidence="2">GKU 128</strain>
    </source>
</reference>
<feature type="region of interest" description="Disordered" evidence="1">
    <location>
        <begin position="137"/>
        <end position="165"/>
    </location>
</feature>
<proteinExistence type="predicted"/>
<evidence type="ECO:0000256" key="1">
    <source>
        <dbReference type="SAM" id="MobiDB-lite"/>
    </source>
</evidence>
<organism evidence="2 3">
    <name type="scientific">Actinomadura barringtoniae</name>
    <dbReference type="NCBI Taxonomy" id="1427535"/>
    <lineage>
        <taxon>Bacteria</taxon>
        <taxon>Bacillati</taxon>
        <taxon>Actinomycetota</taxon>
        <taxon>Actinomycetes</taxon>
        <taxon>Streptosporangiales</taxon>
        <taxon>Thermomonosporaceae</taxon>
        <taxon>Actinomadura</taxon>
    </lineage>
</organism>
<dbReference type="EMBL" id="JAGEOJ010000027">
    <property type="protein sequence ID" value="MBO2454616.1"/>
    <property type="molecule type" value="Genomic_DNA"/>
</dbReference>
<evidence type="ECO:0000313" key="2">
    <source>
        <dbReference type="EMBL" id="MBO2454616.1"/>
    </source>
</evidence>
<dbReference type="Gene3D" id="1.10.260.40">
    <property type="entry name" value="lambda repressor-like DNA-binding domains"/>
    <property type="match status" value="1"/>
</dbReference>
<dbReference type="AlphaFoldDB" id="A0A939PKT3"/>
<accession>A0A939PKT3</accession>
<evidence type="ECO:0000313" key="3">
    <source>
        <dbReference type="Proteomes" id="UP000669179"/>
    </source>
</evidence>